<proteinExistence type="predicted"/>
<organism evidence="1 2">
    <name type="scientific">Naganishia vaughanmartiniae</name>
    <dbReference type="NCBI Taxonomy" id="1424756"/>
    <lineage>
        <taxon>Eukaryota</taxon>
        <taxon>Fungi</taxon>
        <taxon>Dikarya</taxon>
        <taxon>Basidiomycota</taxon>
        <taxon>Agaricomycotina</taxon>
        <taxon>Tremellomycetes</taxon>
        <taxon>Filobasidiales</taxon>
        <taxon>Filobasidiaceae</taxon>
        <taxon>Naganishia</taxon>
    </lineage>
</organism>
<keyword evidence="2" id="KW-1185">Reference proteome</keyword>
<comment type="caution">
    <text evidence="1">The sequence shown here is derived from an EMBL/GenBank/DDBJ whole genome shotgun (WGS) entry which is preliminary data.</text>
</comment>
<evidence type="ECO:0000313" key="2">
    <source>
        <dbReference type="Proteomes" id="UP001243375"/>
    </source>
</evidence>
<gene>
    <name evidence="1" type="ORF">QFC22_005201</name>
</gene>
<protein>
    <submittedName>
        <fullName evidence="1">Uncharacterized protein</fullName>
    </submittedName>
</protein>
<dbReference type="EMBL" id="JASBWU010000016">
    <property type="protein sequence ID" value="KAJ9115443.1"/>
    <property type="molecule type" value="Genomic_DNA"/>
</dbReference>
<name>A0ACC2WVG8_9TREE</name>
<sequence>MTSASSAVSSAPLNKSYSRYSGMWSFVAGETIVSTFADLQAACLLAELSRWTGIEDAESTSIEGNRSMHDRTLAAALSSGAPTSTSTIQVPRDGTVFNPSDNRLTLSYHAVESARSPLHHEEWSGLRGWQDEQYGITIYARCRFPVDRKDQIDFEFYIEVRFKAEKRVEKLLYHIANFKYDDRPESLLRGGIRWLEACYAAFVENNAPLRDFFKGLGFTKIKDVSSLLRQIGRMICKMKLIFEPREIKEGETTGNNGLHGSTTFQRQV</sequence>
<dbReference type="Proteomes" id="UP001243375">
    <property type="component" value="Unassembled WGS sequence"/>
</dbReference>
<accession>A0ACC2WVG8</accession>
<reference evidence="1" key="1">
    <citation type="submission" date="2023-04" db="EMBL/GenBank/DDBJ databases">
        <title>Draft Genome sequencing of Naganishia species isolated from polar environments using Oxford Nanopore Technology.</title>
        <authorList>
            <person name="Leo P."/>
            <person name="Venkateswaran K."/>
        </authorList>
    </citation>
    <scope>NUCLEOTIDE SEQUENCE</scope>
    <source>
        <strain evidence="1">MNA-CCFEE 5425</strain>
    </source>
</reference>
<evidence type="ECO:0000313" key="1">
    <source>
        <dbReference type="EMBL" id="KAJ9115443.1"/>
    </source>
</evidence>